<dbReference type="GO" id="GO:0015658">
    <property type="term" value="F:branched-chain amino acid transmembrane transporter activity"/>
    <property type="evidence" value="ECO:0007669"/>
    <property type="project" value="InterPro"/>
</dbReference>
<dbReference type="CDD" id="cd06581">
    <property type="entry name" value="TM_PBP1_LivM_like"/>
    <property type="match status" value="1"/>
</dbReference>
<protein>
    <submittedName>
        <fullName evidence="7">Branched-chain amino acid transport system permease protein</fullName>
    </submittedName>
</protein>
<organism evidence="7 8">
    <name type="scientific">Salipiger marinus</name>
    <dbReference type="NCBI Taxonomy" id="555512"/>
    <lineage>
        <taxon>Bacteria</taxon>
        <taxon>Pseudomonadati</taxon>
        <taxon>Pseudomonadota</taxon>
        <taxon>Alphaproteobacteria</taxon>
        <taxon>Rhodobacterales</taxon>
        <taxon>Roseobacteraceae</taxon>
        <taxon>Salipiger</taxon>
    </lineage>
</organism>
<name>A0A1G8UIG9_9RHOB</name>
<keyword evidence="2" id="KW-1003">Cell membrane</keyword>
<evidence type="ECO:0000313" key="8">
    <source>
        <dbReference type="Proteomes" id="UP000199093"/>
    </source>
</evidence>
<gene>
    <name evidence="7" type="ORF">SAMN04487993_104210</name>
</gene>
<feature type="transmembrane region" description="Helical" evidence="6">
    <location>
        <begin position="108"/>
        <end position="127"/>
    </location>
</feature>
<feature type="transmembrane region" description="Helical" evidence="6">
    <location>
        <begin position="209"/>
        <end position="230"/>
    </location>
</feature>
<dbReference type="RefSeq" id="WP_089852294.1">
    <property type="nucleotide sequence ID" value="NZ_FNEJ01000042.1"/>
</dbReference>
<dbReference type="InterPro" id="IPR001851">
    <property type="entry name" value="ABC_transp_permease"/>
</dbReference>
<evidence type="ECO:0000256" key="1">
    <source>
        <dbReference type="ARBA" id="ARBA00004651"/>
    </source>
</evidence>
<keyword evidence="4 6" id="KW-1133">Transmembrane helix</keyword>
<dbReference type="EMBL" id="FNEJ01000042">
    <property type="protein sequence ID" value="SDJ53424.1"/>
    <property type="molecule type" value="Genomic_DNA"/>
</dbReference>
<accession>A0A1G8UIG9</accession>
<evidence type="ECO:0000256" key="4">
    <source>
        <dbReference type="ARBA" id="ARBA00022989"/>
    </source>
</evidence>
<comment type="subcellular location">
    <subcellularLocation>
        <location evidence="1">Cell membrane</location>
        <topology evidence="1">Multi-pass membrane protein</topology>
    </subcellularLocation>
</comment>
<evidence type="ECO:0000256" key="6">
    <source>
        <dbReference type="SAM" id="Phobius"/>
    </source>
</evidence>
<dbReference type="PANTHER" id="PTHR30482:SF10">
    <property type="entry name" value="HIGH-AFFINITY BRANCHED-CHAIN AMINO ACID TRANSPORT PROTEIN BRAE"/>
    <property type="match status" value="1"/>
</dbReference>
<feature type="transmembrane region" description="Helical" evidence="6">
    <location>
        <begin position="31"/>
        <end position="47"/>
    </location>
</feature>
<keyword evidence="3 6" id="KW-0812">Transmembrane</keyword>
<dbReference type="GO" id="GO:0005886">
    <property type="term" value="C:plasma membrane"/>
    <property type="evidence" value="ECO:0007669"/>
    <property type="project" value="UniProtKB-SubCell"/>
</dbReference>
<evidence type="ECO:0000256" key="5">
    <source>
        <dbReference type="ARBA" id="ARBA00023136"/>
    </source>
</evidence>
<feature type="transmembrane region" description="Helical" evidence="6">
    <location>
        <begin position="242"/>
        <end position="272"/>
    </location>
</feature>
<keyword evidence="5 6" id="KW-0472">Membrane</keyword>
<dbReference type="Proteomes" id="UP000199093">
    <property type="component" value="Unassembled WGS sequence"/>
</dbReference>
<feature type="transmembrane region" description="Helical" evidence="6">
    <location>
        <begin position="79"/>
        <end position="101"/>
    </location>
</feature>
<sequence>MTRNQRLVALAALILLALVPAVVTDTYTRHIFIVAFIYGTVAVNWDLSLGLAGLFNFGHLAFFGIGVYTAAILTTALDISPWLAIPAGGVTAAIAALVIALPVAKLQGIYVVLVTFAFGQLCMQVVLSQGDLTGGAEGLVRLPYLSIGDYAFIRDFRFAYYYVALGLLTVSVISLLLLAHSPFGKSLRAVRDNPDYAAARGISVARQRVLVLVASAVFTGIAGGFYAIYLRVASPEVFGFSVATLILSMVLIGGAGSILGPVFAALALTFATEAMAGTRGLEEARFIIVAAAMITVLRIAPSGAINIFSRFLTSGRKT</sequence>
<dbReference type="InterPro" id="IPR043428">
    <property type="entry name" value="LivM-like"/>
</dbReference>
<feature type="transmembrane region" description="Helical" evidence="6">
    <location>
        <begin position="159"/>
        <end position="179"/>
    </location>
</feature>
<dbReference type="OrthoDB" id="9810505at2"/>
<reference evidence="8" key="1">
    <citation type="submission" date="2016-10" db="EMBL/GenBank/DDBJ databases">
        <authorList>
            <person name="Varghese N."/>
            <person name="Submissions S."/>
        </authorList>
    </citation>
    <scope>NUCLEOTIDE SEQUENCE [LARGE SCALE GENOMIC DNA]</scope>
    <source>
        <strain evidence="8">DSM 26424</strain>
    </source>
</reference>
<proteinExistence type="predicted"/>
<evidence type="ECO:0000313" key="7">
    <source>
        <dbReference type="EMBL" id="SDJ53424.1"/>
    </source>
</evidence>
<dbReference type="AlphaFoldDB" id="A0A1G8UIG9"/>
<dbReference type="STRING" id="555512.SAMN04487993_104210"/>
<evidence type="ECO:0000256" key="2">
    <source>
        <dbReference type="ARBA" id="ARBA00022475"/>
    </source>
</evidence>
<keyword evidence="8" id="KW-1185">Reference proteome</keyword>
<evidence type="ECO:0000256" key="3">
    <source>
        <dbReference type="ARBA" id="ARBA00022692"/>
    </source>
</evidence>
<dbReference type="Pfam" id="PF02653">
    <property type="entry name" value="BPD_transp_2"/>
    <property type="match status" value="1"/>
</dbReference>
<dbReference type="PANTHER" id="PTHR30482">
    <property type="entry name" value="HIGH-AFFINITY BRANCHED-CHAIN AMINO ACID TRANSPORT SYSTEM PERMEASE"/>
    <property type="match status" value="1"/>
</dbReference>
<feature type="transmembrane region" description="Helical" evidence="6">
    <location>
        <begin position="54"/>
        <end position="73"/>
    </location>
</feature>
<feature type="transmembrane region" description="Helical" evidence="6">
    <location>
        <begin position="284"/>
        <end position="308"/>
    </location>
</feature>